<dbReference type="GO" id="GO:0009252">
    <property type="term" value="P:peptidoglycan biosynthetic process"/>
    <property type="evidence" value="ECO:0007669"/>
    <property type="project" value="UniProtKB-UniRule"/>
</dbReference>
<keyword evidence="3 7" id="KW-0133">Cell shape</keyword>
<feature type="binding site" evidence="7">
    <location>
        <begin position="201"/>
        <end position="202"/>
    </location>
    <ligand>
        <name>substrate</name>
    </ligand>
</feature>
<comment type="caution">
    <text evidence="8">The sequence shown here is derived from an EMBL/GenBank/DDBJ whole genome shotgun (WGS) entry which is preliminary data.</text>
</comment>
<keyword evidence="6 7" id="KW-0961">Cell wall biogenesis/degradation</keyword>
<keyword evidence="5 7" id="KW-0413">Isomerase</keyword>
<dbReference type="InterPro" id="IPR018187">
    <property type="entry name" value="Asp/Glu_racemase_AS_1"/>
</dbReference>
<name>A0A318MPF6_FRIPE</name>
<dbReference type="EMBL" id="QGLM01000021">
    <property type="protein sequence ID" value="PXY94311.1"/>
    <property type="molecule type" value="Genomic_DNA"/>
</dbReference>
<dbReference type="InterPro" id="IPR033134">
    <property type="entry name" value="Asp/Glu_racemase_AS_2"/>
</dbReference>
<dbReference type="InterPro" id="IPR015942">
    <property type="entry name" value="Asp/Glu/hydantoin_racemase"/>
</dbReference>
<dbReference type="SUPFAM" id="SSF53681">
    <property type="entry name" value="Aspartate/glutamate racemase"/>
    <property type="match status" value="2"/>
</dbReference>
<dbReference type="InterPro" id="IPR001920">
    <property type="entry name" value="Asp/Glu_race"/>
</dbReference>
<feature type="binding site" evidence="7">
    <location>
        <begin position="56"/>
        <end position="57"/>
    </location>
    <ligand>
        <name>substrate</name>
    </ligand>
</feature>
<dbReference type="Proteomes" id="UP000247838">
    <property type="component" value="Unassembled WGS sequence"/>
</dbReference>
<dbReference type="EC" id="5.1.1.3" evidence="2 7"/>
<evidence type="ECO:0000256" key="5">
    <source>
        <dbReference type="ARBA" id="ARBA00023235"/>
    </source>
</evidence>
<evidence type="ECO:0000256" key="7">
    <source>
        <dbReference type="HAMAP-Rule" id="MF_00258"/>
    </source>
</evidence>
<dbReference type="AlphaFoldDB" id="A0A318MPF6"/>
<feature type="binding site" evidence="7">
    <location>
        <begin position="24"/>
        <end position="25"/>
    </location>
    <ligand>
        <name>substrate</name>
    </ligand>
</feature>
<dbReference type="GO" id="GO:0008881">
    <property type="term" value="F:glutamate racemase activity"/>
    <property type="evidence" value="ECO:0007669"/>
    <property type="project" value="UniProtKB-UniRule"/>
</dbReference>
<dbReference type="PANTHER" id="PTHR21198:SF2">
    <property type="entry name" value="GLUTAMATE RACEMASE"/>
    <property type="match status" value="1"/>
</dbReference>
<dbReference type="PROSITE" id="PS00923">
    <property type="entry name" value="ASP_GLU_RACEMASE_1"/>
    <property type="match status" value="1"/>
</dbReference>
<dbReference type="UniPathway" id="UPA00219"/>
<dbReference type="GO" id="GO:0071555">
    <property type="term" value="P:cell wall organization"/>
    <property type="evidence" value="ECO:0007669"/>
    <property type="project" value="UniProtKB-KW"/>
</dbReference>
<comment type="similarity">
    <text evidence="7">Belongs to the aspartate/glutamate racemases family.</text>
</comment>
<gene>
    <name evidence="7" type="primary">murI</name>
    <name evidence="8" type="ORF">DKK76_10500</name>
</gene>
<evidence type="ECO:0000256" key="4">
    <source>
        <dbReference type="ARBA" id="ARBA00022984"/>
    </source>
</evidence>
<dbReference type="GO" id="GO:0008360">
    <property type="term" value="P:regulation of cell shape"/>
    <property type="evidence" value="ECO:0007669"/>
    <property type="project" value="UniProtKB-KW"/>
</dbReference>
<comment type="catalytic activity">
    <reaction evidence="1 7">
        <text>L-glutamate = D-glutamate</text>
        <dbReference type="Rhea" id="RHEA:12813"/>
        <dbReference type="ChEBI" id="CHEBI:29985"/>
        <dbReference type="ChEBI" id="CHEBI:29986"/>
        <dbReference type="EC" id="5.1.1.3"/>
    </reaction>
</comment>
<dbReference type="InterPro" id="IPR004391">
    <property type="entry name" value="Glu_race"/>
</dbReference>
<feature type="binding site" evidence="7">
    <location>
        <begin position="89"/>
        <end position="90"/>
    </location>
    <ligand>
        <name>substrate</name>
    </ligand>
</feature>
<dbReference type="NCBIfam" id="TIGR00067">
    <property type="entry name" value="glut_race"/>
    <property type="match status" value="1"/>
</dbReference>
<evidence type="ECO:0000256" key="6">
    <source>
        <dbReference type="ARBA" id="ARBA00023316"/>
    </source>
</evidence>
<protein>
    <recommendedName>
        <fullName evidence="2 7">Glutamate racemase</fullName>
        <ecNumber evidence="2 7">5.1.1.3</ecNumber>
    </recommendedName>
</protein>
<dbReference type="PROSITE" id="PS00924">
    <property type="entry name" value="ASP_GLU_RACEMASE_2"/>
    <property type="match status" value="1"/>
</dbReference>
<comment type="function">
    <text evidence="7">Provides the (R)-glutamate required for cell wall biosynthesis.</text>
</comment>
<dbReference type="PANTHER" id="PTHR21198">
    <property type="entry name" value="GLUTAMATE RACEMASE"/>
    <property type="match status" value="1"/>
</dbReference>
<accession>A0A318MPF6</accession>
<comment type="pathway">
    <text evidence="7">Cell wall biogenesis; peptidoglycan biosynthesis.</text>
</comment>
<dbReference type="Gene3D" id="3.40.50.1860">
    <property type="match status" value="2"/>
</dbReference>
<evidence type="ECO:0000313" key="8">
    <source>
        <dbReference type="EMBL" id="PXY94311.1"/>
    </source>
</evidence>
<dbReference type="Pfam" id="PF01177">
    <property type="entry name" value="Asp_Glu_race"/>
    <property type="match status" value="1"/>
</dbReference>
<evidence type="ECO:0000256" key="3">
    <source>
        <dbReference type="ARBA" id="ARBA00022960"/>
    </source>
</evidence>
<evidence type="ECO:0000256" key="2">
    <source>
        <dbReference type="ARBA" id="ARBA00013090"/>
    </source>
</evidence>
<feature type="active site" description="Proton donor/acceptor" evidence="7">
    <location>
        <position position="200"/>
    </location>
</feature>
<proteinExistence type="inferred from homology"/>
<organism evidence="8 9">
    <name type="scientific">Frischella perrara</name>
    <dbReference type="NCBI Taxonomy" id="1267021"/>
    <lineage>
        <taxon>Bacteria</taxon>
        <taxon>Pseudomonadati</taxon>
        <taxon>Pseudomonadota</taxon>
        <taxon>Gammaproteobacteria</taxon>
        <taxon>Orbales</taxon>
        <taxon>Orbaceae</taxon>
        <taxon>Frischella</taxon>
    </lineage>
</organism>
<sequence>MLFYVNQDRQDDVMNRTPNILIFDSGIGGISVYNEVRQKIPSANYFYLFDNQAFPYGDKSSEFLVERVNKVIAAALKLYSFDLIVIACNTASTICLPSLRQSFLIPIVGVVPAIKPATLITQNKCIGLLATKATVQRQYTYNLINEFAQGFHIELLGVSELAMIAEVKLQGIAVDKEKLKMLMQPWLQLTVVPDTIVLGCTHYPFIKDELQEIFPLSTFIDSGHAIASRVHYLLKDNYDLALINNKNQMSHTVISTLFNPQVDKTLENLKKYDLIKYQLVNV</sequence>
<dbReference type="HAMAP" id="MF_00258">
    <property type="entry name" value="Glu_racemase"/>
    <property type="match status" value="1"/>
</dbReference>
<keyword evidence="4 7" id="KW-0573">Peptidoglycan synthesis</keyword>
<evidence type="ECO:0000313" key="9">
    <source>
        <dbReference type="Proteomes" id="UP000247838"/>
    </source>
</evidence>
<evidence type="ECO:0000256" key="1">
    <source>
        <dbReference type="ARBA" id="ARBA00001602"/>
    </source>
</evidence>
<reference evidence="8 9" key="1">
    <citation type="submission" date="2018-05" db="EMBL/GenBank/DDBJ databases">
        <title>Reference genomes for bee gut microbiota database.</title>
        <authorList>
            <person name="Ellegaard K.M."/>
        </authorList>
    </citation>
    <scope>NUCLEOTIDE SEQUENCE [LARGE SCALE GENOMIC DNA]</scope>
    <source>
        <strain evidence="8 9">ESL0167</strain>
    </source>
</reference>
<feature type="active site" description="Proton donor/acceptor" evidence="7">
    <location>
        <position position="88"/>
    </location>
</feature>